<reference evidence="1 2" key="1">
    <citation type="journal article" date="2011" name="Genome Biol.">
        <title>Comparative genome sequence analysis underscores mycoparasitism as the ancestral life style of Trichoderma.</title>
        <authorList>
            <person name="Kubicek C.P."/>
            <person name="Herrera-Estrella A."/>
            <person name="Seidl-Seiboth V."/>
            <person name="Martinez D.A."/>
            <person name="Druzhinina I.S."/>
            <person name="Thon M."/>
            <person name="Zeilinger S."/>
            <person name="Casas-Flores S."/>
            <person name="Horwitz B.A."/>
            <person name="Mukherjee P.K."/>
            <person name="Mukherjee M."/>
            <person name="Kredics L."/>
            <person name="Alcaraz L.D."/>
            <person name="Aerts A."/>
            <person name="Antal Z."/>
            <person name="Atanasova L."/>
            <person name="Cervantes-Badillo M.G."/>
            <person name="Challacombe J."/>
            <person name="Chertkov O."/>
            <person name="McCluskey K."/>
            <person name="Coulpier F."/>
            <person name="Deshpande N."/>
            <person name="von Doehren H."/>
            <person name="Ebbole D.J."/>
            <person name="Esquivel-Naranjo E.U."/>
            <person name="Fekete E."/>
            <person name="Flipphi M."/>
            <person name="Glaser F."/>
            <person name="Gomez-Rodriguez E.Y."/>
            <person name="Gruber S."/>
            <person name="Han C."/>
            <person name="Henrissat B."/>
            <person name="Hermosa R."/>
            <person name="Hernandez-Onate M."/>
            <person name="Karaffa L."/>
            <person name="Kosti I."/>
            <person name="Le Crom S."/>
            <person name="Lindquist E."/>
            <person name="Lucas S."/>
            <person name="Luebeck M."/>
            <person name="Luebeck P.S."/>
            <person name="Margeot A."/>
            <person name="Metz B."/>
            <person name="Misra M."/>
            <person name="Nevalainen H."/>
            <person name="Omann M."/>
            <person name="Packer N."/>
            <person name="Perrone G."/>
            <person name="Uresti-Rivera E.E."/>
            <person name="Salamov A."/>
            <person name="Schmoll M."/>
            <person name="Seiboth B."/>
            <person name="Shapiro H."/>
            <person name="Sukno S."/>
            <person name="Tamayo-Ramos J.A."/>
            <person name="Tisch D."/>
            <person name="Wiest A."/>
            <person name="Wilkinson H.H."/>
            <person name="Zhang M."/>
            <person name="Coutinho P.M."/>
            <person name="Kenerley C.M."/>
            <person name="Monte E."/>
            <person name="Baker S.E."/>
            <person name="Grigoriev I.V."/>
        </authorList>
    </citation>
    <scope>NUCLEOTIDE SEQUENCE [LARGE SCALE GENOMIC DNA]</scope>
    <source>
        <strain evidence="2">ATCC 20476 / IMI 206040</strain>
    </source>
</reference>
<dbReference type="Proteomes" id="UP000005426">
    <property type="component" value="Unassembled WGS sequence"/>
</dbReference>
<proteinExistence type="predicted"/>
<accession>G9P6H7</accession>
<sequence>MTMLALSSFDAAATAHSTVPIRGACASMHTSIDDMMRYCTMQCNATVTISLSKHRPPISG</sequence>
<protein>
    <submittedName>
        <fullName evidence="1">Uncharacterized protein</fullName>
    </submittedName>
</protein>
<keyword evidence="2" id="KW-1185">Reference proteome</keyword>
<gene>
    <name evidence="1" type="ORF">TRIATDRAFT_301434</name>
</gene>
<dbReference type="EMBL" id="ABDG02000027">
    <property type="protein sequence ID" value="EHK40620.1"/>
    <property type="molecule type" value="Genomic_DNA"/>
</dbReference>
<evidence type="ECO:0000313" key="2">
    <source>
        <dbReference type="Proteomes" id="UP000005426"/>
    </source>
</evidence>
<name>G9P6H7_HYPAI</name>
<organism evidence="1 2">
    <name type="scientific">Hypocrea atroviridis (strain ATCC 20476 / IMI 206040)</name>
    <name type="common">Trichoderma atroviride</name>
    <dbReference type="NCBI Taxonomy" id="452589"/>
    <lineage>
        <taxon>Eukaryota</taxon>
        <taxon>Fungi</taxon>
        <taxon>Dikarya</taxon>
        <taxon>Ascomycota</taxon>
        <taxon>Pezizomycotina</taxon>
        <taxon>Sordariomycetes</taxon>
        <taxon>Hypocreomycetidae</taxon>
        <taxon>Hypocreales</taxon>
        <taxon>Hypocreaceae</taxon>
        <taxon>Trichoderma</taxon>
    </lineage>
</organism>
<comment type="caution">
    <text evidence="1">The sequence shown here is derived from an EMBL/GenBank/DDBJ whole genome shotgun (WGS) entry which is preliminary data.</text>
</comment>
<dbReference type="HOGENOM" id="CLU_2942055_0_0_1"/>
<evidence type="ECO:0000313" key="1">
    <source>
        <dbReference type="EMBL" id="EHK40620.1"/>
    </source>
</evidence>
<dbReference type="AlphaFoldDB" id="G9P6H7"/>